<accession>A0A2P6NWM8</accession>
<dbReference type="PANTHER" id="PTHR12677">
    <property type="entry name" value="GOLGI APPARATUS MEMBRANE PROTEIN TVP38-RELATED"/>
    <property type="match status" value="1"/>
</dbReference>
<feature type="region of interest" description="Disordered" evidence="6">
    <location>
        <begin position="248"/>
        <end position="272"/>
    </location>
</feature>
<evidence type="ECO:0000256" key="7">
    <source>
        <dbReference type="SAM" id="Phobius"/>
    </source>
</evidence>
<feature type="compositionally biased region" description="Basic and acidic residues" evidence="6">
    <location>
        <begin position="249"/>
        <end position="260"/>
    </location>
</feature>
<evidence type="ECO:0000259" key="8">
    <source>
        <dbReference type="Pfam" id="PF09335"/>
    </source>
</evidence>
<evidence type="ECO:0000256" key="1">
    <source>
        <dbReference type="ARBA" id="ARBA00004651"/>
    </source>
</evidence>
<dbReference type="InterPro" id="IPR015414">
    <property type="entry name" value="TMEM64"/>
</dbReference>
<evidence type="ECO:0000256" key="2">
    <source>
        <dbReference type="ARBA" id="ARBA00022475"/>
    </source>
</evidence>
<keyword evidence="2" id="KW-1003">Cell membrane</keyword>
<reference evidence="9 10" key="1">
    <citation type="journal article" date="2018" name="Genome Biol. Evol.">
        <title>Multiple Roots of Fruiting Body Formation in Amoebozoa.</title>
        <authorList>
            <person name="Hillmann F."/>
            <person name="Forbes G."/>
            <person name="Novohradska S."/>
            <person name="Ferling I."/>
            <person name="Riege K."/>
            <person name="Groth M."/>
            <person name="Westermann M."/>
            <person name="Marz M."/>
            <person name="Spaller T."/>
            <person name="Winckler T."/>
            <person name="Schaap P."/>
            <person name="Glockner G."/>
        </authorList>
    </citation>
    <scope>NUCLEOTIDE SEQUENCE [LARGE SCALE GENOMIC DNA]</scope>
    <source>
        <strain evidence="9 10">Jena</strain>
    </source>
</reference>
<protein>
    <submittedName>
        <fullName evidence="9">TVP38/TMEM64 family membrane protein</fullName>
    </submittedName>
</protein>
<proteinExistence type="predicted"/>
<feature type="transmembrane region" description="Helical" evidence="7">
    <location>
        <begin position="197"/>
        <end position="217"/>
    </location>
</feature>
<evidence type="ECO:0000256" key="4">
    <source>
        <dbReference type="ARBA" id="ARBA00022989"/>
    </source>
</evidence>
<dbReference type="EMBL" id="MDYQ01000011">
    <property type="protein sequence ID" value="PRP88372.1"/>
    <property type="molecule type" value="Genomic_DNA"/>
</dbReference>
<evidence type="ECO:0000313" key="9">
    <source>
        <dbReference type="EMBL" id="PRP88372.1"/>
    </source>
</evidence>
<keyword evidence="5 7" id="KW-0472">Membrane</keyword>
<dbReference type="STRING" id="1890364.A0A2P6NWM8"/>
<dbReference type="PANTHER" id="PTHR12677:SF59">
    <property type="entry name" value="GOLGI APPARATUS MEMBRANE PROTEIN TVP38-RELATED"/>
    <property type="match status" value="1"/>
</dbReference>
<evidence type="ECO:0000313" key="10">
    <source>
        <dbReference type="Proteomes" id="UP000241769"/>
    </source>
</evidence>
<feature type="transmembrane region" description="Helical" evidence="7">
    <location>
        <begin position="154"/>
        <end position="177"/>
    </location>
</feature>
<evidence type="ECO:0000256" key="6">
    <source>
        <dbReference type="SAM" id="MobiDB-lite"/>
    </source>
</evidence>
<keyword evidence="10" id="KW-1185">Reference proteome</keyword>
<dbReference type="Proteomes" id="UP000241769">
    <property type="component" value="Unassembled WGS sequence"/>
</dbReference>
<dbReference type="InParanoid" id="A0A2P6NWM8"/>
<gene>
    <name evidence="9" type="ORF">PROFUN_03286</name>
</gene>
<comment type="caution">
    <text evidence="9">The sequence shown here is derived from an EMBL/GenBank/DDBJ whole genome shotgun (WGS) entry which is preliminary data.</text>
</comment>
<feature type="transmembrane region" description="Helical" evidence="7">
    <location>
        <begin position="40"/>
        <end position="67"/>
    </location>
</feature>
<dbReference type="Pfam" id="PF09335">
    <property type="entry name" value="VTT_dom"/>
    <property type="match status" value="1"/>
</dbReference>
<feature type="transmembrane region" description="Helical" evidence="7">
    <location>
        <begin position="6"/>
        <end position="28"/>
    </location>
</feature>
<comment type="subcellular location">
    <subcellularLocation>
        <location evidence="1">Cell membrane</location>
        <topology evidence="1">Multi-pass membrane protein</topology>
    </subcellularLocation>
</comment>
<organism evidence="9 10">
    <name type="scientific">Planoprotostelium fungivorum</name>
    <dbReference type="NCBI Taxonomy" id="1890364"/>
    <lineage>
        <taxon>Eukaryota</taxon>
        <taxon>Amoebozoa</taxon>
        <taxon>Evosea</taxon>
        <taxon>Variosea</taxon>
        <taxon>Cavosteliida</taxon>
        <taxon>Cavosteliaceae</taxon>
        <taxon>Planoprotostelium</taxon>
    </lineage>
</organism>
<feature type="compositionally biased region" description="Polar residues" evidence="6">
    <location>
        <begin position="261"/>
        <end position="272"/>
    </location>
</feature>
<keyword evidence="4 7" id="KW-1133">Transmembrane helix</keyword>
<feature type="transmembrane region" description="Helical" evidence="7">
    <location>
        <begin position="73"/>
        <end position="96"/>
    </location>
</feature>
<dbReference type="OrthoDB" id="166803at2759"/>
<keyword evidence="3 7" id="KW-0812">Transmembrane</keyword>
<dbReference type="AlphaFoldDB" id="A0A2P6NWM8"/>
<feature type="domain" description="VTT" evidence="8">
    <location>
        <begin position="61"/>
        <end position="177"/>
    </location>
</feature>
<evidence type="ECO:0000256" key="5">
    <source>
        <dbReference type="ARBA" id="ARBA00023136"/>
    </source>
</evidence>
<evidence type="ECO:0000256" key="3">
    <source>
        <dbReference type="ARBA" id="ARBA00022692"/>
    </source>
</evidence>
<dbReference type="GO" id="GO:0005886">
    <property type="term" value="C:plasma membrane"/>
    <property type="evidence" value="ECO:0007669"/>
    <property type="project" value="UniProtKB-SubCell"/>
</dbReference>
<name>A0A2P6NWM8_9EUKA</name>
<sequence length="272" mass="30173">MMLRLLILILFIVTIAVTFFILAKTGVLEKFLIQLRKAGYWGLVAVAVGEVIAGLPIPNLFTLFAMFGGFAYGWWRAFLVAYPFACVGYCVGFLFSRRFLRDRVKKTMEEEFPLFSDIDELVEQEGFKFVTLLRFSPIPFGILNMLLATTKIPFATFALAGIVPTAVEVAVFCYIGTTLEHISEALSGAHLGKVEIAMIIINVLATILCIVLIYFIGKKAYARLQARKAMALEKNSDAVQVVIVTQSTEGEKAKGEEDKQQTNSSFDTKPAL</sequence>
<dbReference type="InterPro" id="IPR032816">
    <property type="entry name" value="VTT_dom"/>
</dbReference>